<dbReference type="Proteomes" id="UP000601435">
    <property type="component" value="Unassembled WGS sequence"/>
</dbReference>
<sequence length="113" mass="12493">MRRDGGTMWVNVMPDEIMSEENGQLMQSIILKNEERKQRRRQLNASPEEGEEEDPPMLFLSDMELGGEGTDSAAKLTTGSWTSSAMRTRGPNAWPRPPGSTTSGRGLEAAKLL</sequence>
<organism evidence="2 3">
    <name type="scientific">Symbiodinium necroappetens</name>
    <dbReference type="NCBI Taxonomy" id="1628268"/>
    <lineage>
        <taxon>Eukaryota</taxon>
        <taxon>Sar</taxon>
        <taxon>Alveolata</taxon>
        <taxon>Dinophyceae</taxon>
        <taxon>Suessiales</taxon>
        <taxon>Symbiodiniaceae</taxon>
        <taxon>Symbiodinium</taxon>
    </lineage>
</organism>
<evidence type="ECO:0000313" key="3">
    <source>
        <dbReference type="Proteomes" id="UP000601435"/>
    </source>
</evidence>
<evidence type="ECO:0000256" key="1">
    <source>
        <dbReference type="SAM" id="MobiDB-lite"/>
    </source>
</evidence>
<keyword evidence="3" id="KW-1185">Reference proteome</keyword>
<gene>
    <name evidence="2" type="ORF">SNEC2469_LOCUS19037</name>
</gene>
<accession>A0A812W392</accession>
<feature type="region of interest" description="Disordered" evidence="1">
    <location>
        <begin position="30"/>
        <end position="113"/>
    </location>
</feature>
<evidence type="ECO:0000313" key="2">
    <source>
        <dbReference type="EMBL" id="CAE7666493.1"/>
    </source>
</evidence>
<comment type="caution">
    <text evidence="2">The sequence shown here is derived from an EMBL/GenBank/DDBJ whole genome shotgun (WGS) entry which is preliminary data.</text>
</comment>
<feature type="non-terminal residue" evidence="2">
    <location>
        <position position="113"/>
    </location>
</feature>
<dbReference type="OrthoDB" id="10307071at2759"/>
<proteinExistence type="predicted"/>
<dbReference type="AlphaFoldDB" id="A0A812W392"/>
<reference evidence="2" key="1">
    <citation type="submission" date="2021-02" db="EMBL/GenBank/DDBJ databases">
        <authorList>
            <person name="Dougan E. K."/>
            <person name="Rhodes N."/>
            <person name="Thang M."/>
            <person name="Chan C."/>
        </authorList>
    </citation>
    <scope>NUCLEOTIDE SEQUENCE</scope>
</reference>
<name>A0A812W392_9DINO</name>
<dbReference type="EMBL" id="CAJNJA010032364">
    <property type="protein sequence ID" value="CAE7666493.1"/>
    <property type="molecule type" value="Genomic_DNA"/>
</dbReference>
<feature type="compositionally biased region" description="Polar residues" evidence="1">
    <location>
        <begin position="75"/>
        <end position="86"/>
    </location>
</feature>
<protein>
    <submittedName>
        <fullName evidence="2">Uncharacterized protein</fullName>
    </submittedName>
</protein>